<organism evidence="1">
    <name type="scientific">Rhizopus microsporus var. microsporus</name>
    <dbReference type="NCBI Taxonomy" id="86635"/>
    <lineage>
        <taxon>Eukaryota</taxon>
        <taxon>Fungi</taxon>
        <taxon>Fungi incertae sedis</taxon>
        <taxon>Mucoromycota</taxon>
        <taxon>Mucoromycotina</taxon>
        <taxon>Mucoromycetes</taxon>
        <taxon>Mucorales</taxon>
        <taxon>Mucorineae</taxon>
        <taxon>Rhizopodaceae</taxon>
        <taxon>Rhizopus</taxon>
    </lineage>
</organism>
<dbReference type="AlphaFoldDB" id="A0A1X0RI03"/>
<accession>A0A1X0RI03</accession>
<gene>
    <name evidence="1" type="ORF">BCV72DRAFT_76672</name>
</gene>
<dbReference type="EMBL" id="KV921855">
    <property type="protein sequence ID" value="ORE11650.1"/>
    <property type="molecule type" value="Genomic_DNA"/>
</dbReference>
<evidence type="ECO:0000313" key="1">
    <source>
        <dbReference type="EMBL" id="ORE11650.1"/>
    </source>
</evidence>
<dbReference type="VEuPathDB" id="FungiDB:BCV72DRAFT_76672"/>
<dbReference type="Proteomes" id="UP000242414">
    <property type="component" value="Unassembled WGS sequence"/>
</dbReference>
<proteinExistence type="predicted"/>
<sequence>MADLKGHSTPTFRRDDTTRSTINYIFDSLSLVSNCVDIDVDFLYPNGQTTPYSHSS</sequence>
<protein>
    <submittedName>
        <fullName evidence="1">Uncharacterized protein</fullName>
    </submittedName>
</protein>
<name>A0A1X0RI03_RHIZD</name>
<reference evidence="1" key="1">
    <citation type="journal article" date="2016" name="Proc. Natl. Acad. Sci. U.S.A.">
        <title>Lipid metabolic changes in an early divergent fungus govern the establishment of a mutualistic symbiosis with endobacteria.</title>
        <authorList>
            <person name="Lastovetsky O.A."/>
            <person name="Gaspar M.L."/>
            <person name="Mondo S.J."/>
            <person name="LaButti K.M."/>
            <person name="Sandor L."/>
            <person name="Grigoriev I.V."/>
            <person name="Henry S.A."/>
            <person name="Pawlowska T.E."/>
        </authorList>
    </citation>
    <scope>NUCLEOTIDE SEQUENCE [LARGE SCALE GENOMIC DNA]</scope>
    <source>
        <strain evidence="1">ATCC 52814</strain>
    </source>
</reference>